<dbReference type="InterPro" id="IPR013099">
    <property type="entry name" value="K_chnl_dom"/>
</dbReference>
<dbReference type="Pfam" id="PF07885">
    <property type="entry name" value="Ion_trans_2"/>
    <property type="match status" value="1"/>
</dbReference>
<organism evidence="3 4">
    <name type="scientific">Rotaria magnacalcarata</name>
    <dbReference type="NCBI Taxonomy" id="392030"/>
    <lineage>
        <taxon>Eukaryota</taxon>
        <taxon>Metazoa</taxon>
        <taxon>Spiralia</taxon>
        <taxon>Gnathifera</taxon>
        <taxon>Rotifera</taxon>
        <taxon>Eurotatoria</taxon>
        <taxon>Bdelloidea</taxon>
        <taxon>Philodinida</taxon>
        <taxon>Philodinidae</taxon>
        <taxon>Rotaria</taxon>
    </lineage>
</organism>
<feature type="transmembrane region" description="Helical" evidence="1">
    <location>
        <begin position="57"/>
        <end position="77"/>
    </location>
</feature>
<name>A0A8S3JGR5_9BILA</name>
<dbReference type="Proteomes" id="UP000681720">
    <property type="component" value="Unassembled WGS sequence"/>
</dbReference>
<reference evidence="3" key="1">
    <citation type="submission" date="2021-02" db="EMBL/GenBank/DDBJ databases">
        <authorList>
            <person name="Nowell W R."/>
        </authorList>
    </citation>
    <scope>NUCLEOTIDE SEQUENCE</scope>
</reference>
<keyword evidence="1" id="KW-0812">Transmembrane</keyword>
<proteinExistence type="predicted"/>
<protein>
    <recommendedName>
        <fullName evidence="2">Potassium channel domain-containing protein</fullName>
    </recommendedName>
</protein>
<feature type="transmembrane region" description="Helical" evidence="1">
    <location>
        <begin position="6"/>
        <end position="23"/>
    </location>
</feature>
<dbReference type="Gene3D" id="1.10.287.70">
    <property type="match status" value="1"/>
</dbReference>
<keyword evidence="1" id="KW-1133">Transmembrane helix</keyword>
<gene>
    <name evidence="3" type="ORF">GIL414_LOCUS82779</name>
</gene>
<evidence type="ECO:0000256" key="1">
    <source>
        <dbReference type="SAM" id="Phobius"/>
    </source>
</evidence>
<evidence type="ECO:0000313" key="4">
    <source>
        <dbReference type="Proteomes" id="UP000681720"/>
    </source>
</evidence>
<dbReference type="SUPFAM" id="SSF81324">
    <property type="entry name" value="Voltage-gated potassium channels"/>
    <property type="match status" value="1"/>
</dbReference>
<evidence type="ECO:0000313" key="3">
    <source>
        <dbReference type="EMBL" id="CAF5218106.1"/>
    </source>
</evidence>
<dbReference type="AlphaFoldDB" id="A0A8S3JGR5"/>
<keyword evidence="1" id="KW-0472">Membrane</keyword>
<feature type="domain" description="Potassium channel" evidence="2">
    <location>
        <begin position="2"/>
        <end position="77"/>
    </location>
</feature>
<accession>A0A8S3JGR5</accession>
<comment type="caution">
    <text evidence="3">The sequence shown here is derived from an EMBL/GenBank/DDBJ whole genome shotgun (WGS) entry which is preliminary data.</text>
</comment>
<evidence type="ECO:0000259" key="2">
    <source>
        <dbReference type="Pfam" id="PF07885"/>
    </source>
</evidence>
<sequence>MLTILIIFGMFYFGLTQFVLEQIHRDNEIKNIGEALWHGFTVITTIGYSDITEYQFLSYIFAIVGVWYGSISMAIILPSLSQSFNIFQNFKYRRHIFKYKTH</sequence>
<dbReference type="EMBL" id="CAJOBJ010361112">
    <property type="protein sequence ID" value="CAF5218106.1"/>
    <property type="molecule type" value="Genomic_DNA"/>
</dbReference>